<accession>A0AAD7WW02</accession>
<protein>
    <submittedName>
        <fullName evidence="2">Uncharacterized protein</fullName>
    </submittedName>
</protein>
<dbReference type="AlphaFoldDB" id="A0AAD7WW02"/>
<reference evidence="2" key="1">
    <citation type="journal article" date="2023" name="Science">
        <title>Genome structures resolve the early diversification of teleost fishes.</title>
        <authorList>
            <person name="Parey E."/>
            <person name="Louis A."/>
            <person name="Montfort J."/>
            <person name="Bouchez O."/>
            <person name="Roques C."/>
            <person name="Iampietro C."/>
            <person name="Lluch J."/>
            <person name="Castinel A."/>
            <person name="Donnadieu C."/>
            <person name="Desvignes T."/>
            <person name="Floi Bucao C."/>
            <person name="Jouanno E."/>
            <person name="Wen M."/>
            <person name="Mejri S."/>
            <person name="Dirks R."/>
            <person name="Jansen H."/>
            <person name="Henkel C."/>
            <person name="Chen W.J."/>
            <person name="Zahm M."/>
            <person name="Cabau C."/>
            <person name="Klopp C."/>
            <person name="Thompson A.W."/>
            <person name="Robinson-Rechavi M."/>
            <person name="Braasch I."/>
            <person name="Lecointre G."/>
            <person name="Bobe J."/>
            <person name="Postlethwait J.H."/>
            <person name="Berthelot C."/>
            <person name="Roest Crollius H."/>
            <person name="Guiguen Y."/>
        </authorList>
    </citation>
    <scope>NUCLEOTIDE SEQUENCE</scope>
    <source>
        <strain evidence="2">NC1722</strain>
    </source>
</reference>
<dbReference type="EMBL" id="JAINUG010000027">
    <property type="protein sequence ID" value="KAJ8410309.1"/>
    <property type="molecule type" value="Genomic_DNA"/>
</dbReference>
<proteinExistence type="predicted"/>
<feature type="region of interest" description="Disordered" evidence="1">
    <location>
        <begin position="1"/>
        <end position="32"/>
    </location>
</feature>
<organism evidence="2 3">
    <name type="scientific">Aldrovandia affinis</name>
    <dbReference type="NCBI Taxonomy" id="143900"/>
    <lineage>
        <taxon>Eukaryota</taxon>
        <taxon>Metazoa</taxon>
        <taxon>Chordata</taxon>
        <taxon>Craniata</taxon>
        <taxon>Vertebrata</taxon>
        <taxon>Euteleostomi</taxon>
        <taxon>Actinopterygii</taxon>
        <taxon>Neopterygii</taxon>
        <taxon>Teleostei</taxon>
        <taxon>Notacanthiformes</taxon>
        <taxon>Halosauridae</taxon>
        <taxon>Aldrovandia</taxon>
    </lineage>
</organism>
<sequence>MKAGSLALAKTSLMSKKHRREEDSPKPSYVINLQPPIPIQLVSRHRPGVSMGDRPGPCRSAEEAAHENGESRAIEPLTRVAGYAGRTAHVGTKSP</sequence>
<gene>
    <name evidence="2" type="ORF">AAFF_G00202900</name>
</gene>
<feature type="compositionally biased region" description="Basic and acidic residues" evidence="1">
    <location>
        <begin position="60"/>
        <end position="72"/>
    </location>
</feature>
<keyword evidence="3" id="KW-1185">Reference proteome</keyword>
<dbReference type="Proteomes" id="UP001221898">
    <property type="component" value="Unassembled WGS sequence"/>
</dbReference>
<comment type="caution">
    <text evidence="2">The sequence shown here is derived from an EMBL/GenBank/DDBJ whole genome shotgun (WGS) entry which is preliminary data.</text>
</comment>
<evidence type="ECO:0000313" key="2">
    <source>
        <dbReference type="EMBL" id="KAJ8410309.1"/>
    </source>
</evidence>
<evidence type="ECO:0000313" key="3">
    <source>
        <dbReference type="Proteomes" id="UP001221898"/>
    </source>
</evidence>
<name>A0AAD7WW02_9TELE</name>
<feature type="region of interest" description="Disordered" evidence="1">
    <location>
        <begin position="46"/>
        <end position="72"/>
    </location>
</feature>
<evidence type="ECO:0000256" key="1">
    <source>
        <dbReference type="SAM" id="MobiDB-lite"/>
    </source>
</evidence>